<sequence length="212" mass="23556">MSSKELFCVFGLFPCRFKRWRAKLLSMFGTLISPKLRAAQLSFETALETLVEIANMRSAMLSSFDRVRKELDHQKDDTVPVPSVCAGDVDPVLRGFRPKSSDPKKPLSFSDESCYMTRTFSLILSSIIILKLDKLLLEHLYKSGGEIIQTSHIAPSASKEYSSLGIPFSQRTGQFLHSKTNSLRKLDCSKIAAMLIRAGYGQKAVQNGSSVA</sequence>
<dbReference type="GO" id="GO:0051082">
    <property type="term" value="F:unfolded protein binding"/>
    <property type="evidence" value="ECO:0007669"/>
    <property type="project" value="TreeGrafter"/>
</dbReference>
<dbReference type="EMBL" id="CAADRP010001446">
    <property type="protein sequence ID" value="VFU38914.1"/>
    <property type="molecule type" value="Genomic_DNA"/>
</dbReference>
<gene>
    <name evidence="2" type="ORF">SVIM_LOCUS213917</name>
</gene>
<dbReference type="AlphaFoldDB" id="A0A6N2LEF8"/>
<organism evidence="2">
    <name type="scientific">Salix viminalis</name>
    <name type="common">Common osier</name>
    <name type="synonym">Basket willow</name>
    <dbReference type="NCBI Taxonomy" id="40686"/>
    <lineage>
        <taxon>Eukaryota</taxon>
        <taxon>Viridiplantae</taxon>
        <taxon>Streptophyta</taxon>
        <taxon>Embryophyta</taxon>
        <taxon>Tracheophyta</taxon>
        <taxon>Spermatophyta</taxon>
        <taxon>Magnoliopsida</taxon>
        <taxon>eudicotyledons</taxon>
        <taxon>Gunneridae</taxon>
        <taxon>Pentapetalae</taxon>
        <taxon>rosids</taxon>
        <taxon>fabids</taxon>
        <taxon>Malpighiales</taxon>
        <taxon>Salicaceae</taxon>
        <taxon>Saliceae</taxon>
        <taxon>Salix</taxon>
    </lineage>
</organism>
<evidence type="ECO:0000313" key="2">
    <source>
        <dbReference type="EMBL" id="VFU38914.1"/>
    </source>
</evidence>
<dbReference type="PANTHER" id="PTHR31996:SF2">
    <property type="entry name" value="COILED-COIL DOMAIN-CONTAINING PROTEIN 115"/>
    <property type="match status" value="1"/>
</dbReference>
<accession>A0A6N2LEF8</accession>
<reference evidence="2" key="1">
    <citation type="submission" date="2019-03" db="EMBL/GenBank/DDBJ databases">
        <authorList>
            <person name="Mank J."/>
            <person name="Almeida P."/>
        </authorList>
    </citation>
    <scope>NUCLEOTIDE SEQUENCE</scope>
    <source>
        <strain evidence="2">78183</strain>
    </source>
</reference>
<dbReference type="InterPro" id="IPR040357">
    <property type="entry name" value="Vma22/CCDC115"/>
</dbReference>
<protein>
    <recommendedName>
        <fullName evidence="1">Vacuolar ATPase assembly protein VMA22</fullName>
    </recommendedName>
</protein>
<dbReference type="GO" id="GO:0070072">
    <property type="term" value="P:vacuolar proton-transporting V-type ATPase complex assembly"/>
    <property type="evidence" value="ECO:0007669"/>
    <property type="project" value="InterPro"/>
</dbReference>
<proteinExistence type="predicted"/>
<name>A0A6N2LEF8_SALVM</name>
<evidence type="ECO:0000256" key="1">
    <source>
        <dbReference type="ARBA" id="ARBA00093634"/>
    </source>
</evidence>
<dbReference type="PANTHER" id="PTHR31996">
    <property type="entry name" value="COILED-COIL DOMAIN-CONTAINING PROTEIN 115"/>
    <property type="match status" value="1"/>
</dbReference>